<keyword evidence="5 11" id="KW-0808">Transferase</keyword>
<dbReference type="HAMAP" id="MF_00244">
    <property type="entry name" value="NaMN_adenylyltr"/>
    <property type="match status" value="1"/>
</dbReference>
<evidence type="ECO:0000256" key="9">
    <source>
        <dbReference type="ARBA" id="ARBA00023027"/>
    </source>
</evidence>
<keyword evidence="9 11" id="KW-0520">NAD</keyword>
<dbReference type="InterPro" id="IPR004821">
    <property type="entry name" value="Cyt_trans-like"/>
</dbReference>
<evidence type="ECO:0000256" key="6">
    <source>
        <dbReference type="ARBA" id="ARBA00022695"/>
    </source>
</evidence>
<dbReference type="GO" id="GO:0005524">
    <property type="term" value="F:ATP binding"/>
    <property type="evidence" value="ECO:0007669"/>
    <property type="project" value="UniProtKB-KW"/>
</dbReference>
<gene>
    <name evidence="11" type="primary">nadD</name>
    <name evidence="13" type="ORF">EDC28_105287</name>
</gene>
<dbReference type="InterPro" id="IPR014729">
    <property type="entry name" value="Rossmann-like_a/b/a_fold"/>
</dbReference>
<keyword evidence="8 11" id="KW-0067">ATP-binding</keyword>
<dbReference type="NCBIfam" id="TIGR00482">
    <property type="entry name" value="nicotinate (nicotinamide) nucleotide adenylyltransferase"/>
    <property type="match status" value="1"/>
</dbReference>
<comment type="caution">
    <text evidence="13">The sequence shown here is derived from an EMBL/GenBank/DDBJ whole genome shotgun (WGS) entry which is preliminary data.</text>
</comment>
<dbReference type="InterPro" id="IPR005248">
    <property type="entry name" value="NadD/NMNAT"/>
</dbReference>
<evidence type="ECO:0000256" key="1">
    <source>
        <dbReference type="ARBA" id="ARBA00002324"/>
    </source>
</evidence>
<evidence type="ECO:0000259" key="12">
    <source>
        <dbReference type="Pfam" id="PF01467"/>
    </source>
</evidence>
<comment type="function">
    <text evidence="1 11">Catalyzes the reversible adenylation of nicotinate mononucleotide (NaMN) to nicotinic acid adenine dinucleotide (NaAD).</text>
</comment>
<organism evidence="13 14">
    <name type="scientific">Gallaecimonas pentaromativorans</name>
    <dbReference type="NCBI Taxonomy" id="584787"/>
    <lineage>
        <taxon>Bacteria</taxon>
        <taxon>Pseudomonadati</taxon>
        <taxon>Pseudomonadota</taxon>
        <taxon>Gammaproteobacteria</taxon>
        <taxon>Enterobacterales</taxon>
        <taxon>Gallaecimonadaceae</taxon>
        <taxon>Gallaecimonas</taxon>
    </lineage>
</organism>
<dbReference type="EC" id="2.7.7.18" evidence="11"/>
<dbReference type="PANTHER" id="PTHR39321">
    <property type="entry name" value="NICOTINATE-NUCLEOTIDE ADENYLYLTRANSFERASE-RELATED"/>
    <property type="match status" value="1"/>
</dbReference>
<dbReference type="EMBL" id="RJUL01000005">
    <property type="protein sequence ID" value="ROQ25973.1"/>
    <property type="molecule type" value="Genomic_DNA"/>
</dbReference>
<evidence type="ECO:0000256" key="5">
    <source>
        <dbReference type="ARBA" id="ARBA00022679"/>
    </source>
</evidence>
<evidence type="ECO:0000256" key="4">
    <source>
        <dbReference type="ARBA" id="ARBA00022642"/>
    </source>
</evidence>
<evidence type="ECO:0000313" key="13">
    <source>
        <dbReference type="EMBL" id="ROQ25973.1"/>
    </source>
</evidence>
<name>A0A3N1PBN1_9GAMM</name>
<dbReference type="Gene3D" id="3.40.50.620">
    <property type="entry name" value="HUPs"/>
    <property type="match status" value="1"/>
</dbReference>
<evidence type="ECO:0000313" key="14">
    <source>
        <dbReference type="Proteomes" id="UP000268033"/>
    </source>
</evidence>
<comment type="catalytic activity">
    <reaction evidence="10 11">
        <text>nicotinate beta-D-ribonucleotide + ATP + H(+) = deamido-NAD(+) + diphosphate</text>
        <dbReference type="Rhea" id="RHEA:22860"/>
        <dbReference type="ChEBI" id="CHEBI:15378"/>
        <dbReference type="ChEBI" id="CHEBI:30616"/>
        <dbReference type="ChEBI" id="CHEBI:33019"/>
        <dbReference type="ChEBI" id="CHEBI:57502"/>
        <dbReference type="ChEBI" id="CHEBI:58437"/>
        <dbReference type="EC" id="2.7.7.18"/>
    </reaction>
</comment>
<dbReference type="NCBIfam" id="NF000839">
    <property type="entry name" value="PRK00071.1-1"/>
    <property type="match status" value="1"/>
</dbReference>
<keyword evidence="4 11" id="KW-0662">Pyridine nucleotide biosynthesis</keyword>
<reference evidence="13 14" key="1">
    <citation type="submission" date="2018-11" db="EMBL/GenBank/DDBJ databases">
        <title>Genomic Encyclopedia of Type Strains, Phase IV (KMG-IV): sequencing the most valuable type-strain genomes for metagenomic binning, comparative biology and taxonomic classification.</title>
        <authorList>
            <person name="Goeker M."/>
        </authorList>
    </citation>
    <scope>NUCLEOTIDE SEQUENCE [LARGE SCALE GENOMIC DNA]</scope>
    <source>
        <strain evidence="13 14">DSM 21945</strain>
    </source>
</reference>
<feature type="domain" description="Cytidyltransferase-like" evidence="12">
    <location>
        <begin position="6"/>
        <end position="179"/>
    </location>
</feature>
<accession>A0A3N1PBN1</accession>
<comment type="pathway">
    <text evidence="2 11">Cofactor biosynthesis; NAD(+) biosynthesis; deamido-NAD(+) from nicotinate D-ribonucleotide: step 1/1.</text>
</comment>
<dbReference type="SUPFAM" id="SSF52374">
    <property type="entry name" value="Nucleotidylyl transferase"/>
    <property type="match status" value="1"/>
</dbReference>
<dbReference type="Proteomes" id="UP000268033">
    <property type="component" value="Unassembled WGS sequence"/>
</dbReference>
<dbReference type="STRING" id="584787.GCA_001247655_01583"/>
<dbReference type="AlphaFoldDB" id="A0A3N1PBN1"/>
<dbReference type="GO" id="GO:0004515">
    <property type="term" value="F:nicotinate-nucleotide adenylyltransferase activity"/>
    <property type="evidence" value="ECO:0007669"/>
    <property type="project" value="UniProtKB-UniRule"/>
</dbReference>
<dbReference type="Pfam" id="PF01467">
    <property type="entry name" value="CTP_transf_like"/>
    <property type="match status" value="1"/>
</dbReference>
<protein>
    <recommendedName>
        <fullName evidence="11">Probable nicotinate-nucleotide adenylyltransferase</fullName>
        <ecNumber evidence="11">2.7.7.18</ecNumber>
    </recommendedName>
    <alternativeName>
        <fullName evidence="11">Deamido-NAD(+) diphosphorylase</fullName>
    </alternativeName>
    <alternativeName>
        <fullName evidence="11">Deamido-NAD(+) pyrophosphorylase</fullName>
    </alternativeName>
    <alternativeName>
        <fullName evidence="11">Nicotinate mononucleotide adenylyltransferase</fullName>
        <shortName evidence="11">NaMN adenylyltransferase</shortName>
    </alternativeName>
</protein>
<keyword evidence="6 11" id="KW-0548">Nucleotidyltransferase</keyword>
<evidence type="ECO:0000256" key="3">
    <source>
        <dbReference type="ARBA" id="ARBA00009014"/>
    </source>
</evidence>
<dbReference type="CDD" id="cd02165">
    <property type="entry name" value="NMNAT"/>
    <property type="match status" value="1"/>
</dbReference>
<evidence type="ECO:0000256" key="2">
    <source>
        <dbReference type="ARBA" id="ARBA00005019"/>
    </source>
</evidence>
<proteinExistence type="inferred from homology"/>
<dbReference type="GO" id="GO:0009435">
    <property type="term" value="P:NAD+ biosynthetic process"/>
    <property type="evidence" value="ECO:0007669"/>
    <property type="project" value="UniProtKB-UniRule"/>
</dbReference>
<sequence length="210" mass="23235">MKPLGLFGGTFDPIHLGHLRMAIEVMETFELESLHLLPNKVPPHRPQPLASAEQRLAMTRLAVEAVPGLVVDERELKRPGDSYTVDTLEDVAREFPGRPLLFMMGMDSLLSFTSWHGWQRILELASLAVCCRPGHRLDSDSLDVQLSWRLGEGPVTGPGQILPITTTELAISATDIRTRAKNGQRLDFLLPQAVADYIQASGLYRADKAS</sequence>
<keyword evidence="7 11" id="KW-0547">Nucleotide-binding</keyword>
<evidence type="ECO:0000256" key="11">
    <source>
        <dbReference type="HAMAP-Rule" id="MF_00244"/>
    </source>
</evidence>
<comment type="similarity">
    <text evidence="3 11">Belongs to the NadD family.</text>
</comment>
<dbReference type="UniPathway" id="UPA00253">
    <property type="reaction ID" value="UER00332"/>
</dbReference>
<dbReference type="NCBIfam" id="NF000840">
    <property type="entry name" value="PRK00071.1-3"/>
    <property type="match status" value="1"/>
</dbReference>
<keyword evidence="14" id="KW-1185">Reference proteome</keyword>
<evidence type="ECO:0000256" key="10">
    <source>
        <dbReference type="ARBA" id="ARBA00048721"/>
    </source>
</evidence>
<dbReference type="PANTHER" id="PTHR39321:SF3">
    <property type="entry name" value="PHOSPHOPANTETHEINE ADENYLYLTRANSFERASE"/>
    <property type="match status" value="1"/>
</dbReference>
<evidence type="ECO:0000256" key="8">
    <source>
        <dbReference type="ARBA" id="ARBA00022840"/>
    </source>
</evidence>
<evidence type="ECO:0000256" key="7">
    <source>
        <dbReference type="ARBA" id="ARBA00022741"/>
    </source>
</evidence>
<dbReference type="RefSeq" id="WP_123421663.1">
    <property type="nucleotide sequence ID" value="NZ_RJUL01000005.1"/>
</dbReference>
<dbReference type="NCBIfam" id="TIGR00125">
    <property type="entry name" value="cyt_tran_rel"/>
    <property type="match status" value="1"/>
</dbReference>